<feature type="compositionally biased region" description="Low complexity" evidence="6">
    <location>
        <begin position="113"/>
        <end position="127"/>
    </location>
</feature>
<keyword evidence="7" id="KW-1133">Transmembrane helix</keyword>
<dbReference type="PANTHER" id="PTHR23292">
    <property type="entry name" value="LIPOPOLYSACCHARIDE-INDUCED TUMOR NECROSIS FACTOR-ALPHA FACTOR"/>
    <property type="match status" value="1"/>
</dbReference>
<reference evidence="9" key="1">
    <citation type="submission" date="2022-07" db="EMBL/GenBank/DDBJ databases">
        <title>Phylogenomic reconstructions and comparative analyses of Kickxellomycotina fungi.</title>
        <authorList>
            <person name="Reynolds N.K."/>
            <person name="Stajich J.E."/>
            <person name="Barry K."/>
            <person name="Grigoriev I.V."/>
            <person name="Crous P."/>
            <person name="Smith M.E."/>
        </authorList>
    </citation>
    <scope>NUCLEOTIDE SEQUENCE</scope>
    <source>
        <strain evidence="9">IMI 214461</strain>
    </source>
</reference>
<keyword evidence="10" id="KW-1185">Reference proteome</keyword>
<protein>
    <recommendedName>
        <fullName evidence="8">LITAF domain-containing protein</fullName>
    </recommendedName>
</protein>
<dbReference type="AlphaFoldDB" id="A0A9W8EFN2"/>
<evidence type="ECO:0000256" key="5">
    <source>
        <dbReference type="ARBA" id="ARBA00023136"/>
    </source>
</evidence>
<keyword evidence="7" id="KW-0812">Transmembrane</keyword>
<dbReference type="PROSITE" id="PS51837">
    <property type="entry name" value="LITAF"/>
    <property type="match status" value="1"/>
</dbReference>
<dbReference type="PANTHER" id="PTHR23292:SF6">
    <property type="entry name" value="FI16602P1-RELATED"/>
    <property type="match status" value="1"/>
</dbReference>
<evidence type="ECO:0000256" key="3">
    <source>
        <dbReference type="ARBA" id="ARBA00022723"/>
    </source>
</evidence>
<comment type="caution">
    <text evidence="9">The sequence shown here is derived from an EMBL/GenBank/DDBJ whole genome shotgun (WGS) entry which is preliminary data.</text>
</comment>
<keyword evidence="3" id="KW-0479">Metal-binding</keyword>
<evidence type="ECO:0000256" key="7">
    <source>
        <dbReference type="SAM" id="Phobius"/>
    </source>
</evidence>
<evidence type="ECO:0000256" key="6">
    <source>
        <dbReference type="SAM" id="MobiDB-lite"/>
    </source>
</evidence>
<feature type="compositionally biased region" description="Basic and acidic residues" evidence="6">
    <location>
        <begin position="1"/>
        <end position="14"/>
    </location>
</feature>
<dbReference type="SMART" id="SM00714">
    <property type="entry name" value="LITAF"/>
    <property type="match status" value="1"/>
</dbReference>
<comment type="similarity">
    <text evidence="2">Belongs to the CDIP1/LITAF family.</text>
</comment>
<dbReference type="Proteomes" id="UP001150907">
    <property type="component" value="Unassembled WGS sequence"/>
</dbReference>
<feature type="domain" description="LITAF" evidence="8">
    <location>
        <begin position="134"/>
        <end position="218"/>
    </location>
</feature>
<dbReference type="GO" id="GO:0008270">
    <property type="term" value="F:zinc ion binding"/>
    <property type="evidence" value="ECO:0007669"/>
    <property type="project" value="TreeGrafter"/>
</dbReference>
<keyword evidence="5 7" id="KW-0472">Membrane</keyword>
<dbReference type="EMBL" id="JANBQF010001153">
    <property type="protein sequence ID" value="KAJ1997900.1"/>
    <property type="molecule type" value="Genomic_DNA"/>
</dbReference>
<gene>
    <name evidence="9" type="ORF">H4R26_005657</name>
</gene>
<evidence type="ECO:0000256" key="1">
    <source>
        <dbReference type="ARBA" id="ARBA00004170"/>
    </source>
</evidence>
<feature type="transmembrane region" description="Helical" evidence="7">
    <location>
        <begin position="176"/>
        <end position="195"/>
    </location>
</feature>
<comment type="subcellular location">
    <subcellularLocation>
        <location evidence="1">Membrane</location>
        <topology evidence="1">Peripheral membrane protein</topology>
    </subcellularLocation>
</comment>
<evidence type="ECO:0000256" key="2">
    <source>
        <dbReference type="ARBA" id="ARBA00005975"/>
    </source>
</evidence>
<feature type="compositionally biased region" description="Low complexity" evidence="6">
    <location>
        <begin position="60"/>
        <end position="69"/>
    </location>
</feature>
<dbReference type="GO" id="GO:0016020">
    <property type="term" value="C:membrane"/>
    <property type="evidence" value="ECO:0007669"/>
    <property type="project" value="UniProtKB-SubCell"/>
</dbReference>
<sequence>MDEKQRLAEADKASHAGISSEARGIPQQAAYSHDIGGGSSTTDIYADPPVYGSQAGPSQGATTLAAGAGQSPYGDHDSPRDNAPAQSPYGDYDRPRDNAPAQPPYGAAGGSWAAEHQAQAQAQVQGQSTVVDGTKGIHLSPGAYIEVKNVPANLTCPHCHVPIVTQIKTKTGTKTVVAAVAIALVFWPLAFIPFLSKRMKKSIHVCPHCKKDLGKVVSVTAVQPYTPYGKN</sequence>
<dbReference type="Pfam" id="PF10601">
    <property type="entry name" value="zf-LITAF-like"/>
    <property type="match status" value="1"/>
</dbReference>
<feature type="region of interest" description="Disordered" evidence="6">
    <location>
        <begin position="1"/>
        <end position="127"/>
    </location>
</feature>
<dbReference type="OrthoDB" id="5599753at2759"/>
<organism evidence="9 10">
    <name type="scientific">Coemansia thaxteri</name>
    <dbReference type="NCBI Taxonomy" id="2663907"/>
    <lineage>
        <taxon>Eukaryota</taxon>
        <taxon>Fungi</taxon>
        <taxon>Fungi incertae sedis</taxon>
        <taxon>Zoopagomycota</taxon>
        <taxon>Kickxellomycotina</taxon>
        <taxon>Kickxellomycetes</taxon>
        <taxon>Kickxellales</taxon>
        <taxon>Kickxellaceae</taxon>
        <taxon>Coemansia</taxon>
    </lineage>
</organism>
<keyword evidence="4" id="KW-0862">Zinc</keyword>
<evidence type="ECO:0000256" key="4">
    <source>
        <dbReference type="ARBA" id="ARBA00022833"/>
    </source>
</evidence>
<proteinExistence type="inferred from homology"/>
<evidence type="ECO:0000313" key="10">
    <source>
        <dbReference type="Proteomes" id="UP001150907"/>
    </source>
</evidence>
<name>A0A9W8EFN2_9FUNG</name>
<evidence type="ECO:0000259" key="8">
    <source>
        <dbReference type="PROSITE" id="PS51837"/>
    </source>
</evidence>
<dbReference type="InterPro" id="IPR037519">
    <property type="entry name" value="LITAF_fam"/>
</dbReference>
<evidence type="ECO:0000313" key="9">
    <source>
        <dbReference type="EMBL" id="KAJ1997900.1"/>
    </source>
</evidence>
<dbReference type="InterPro" id="IPR006629">
    <property type="entry name" value="LITAF"/>
</dbReference>
<accession>A0A9W8EFN2</accession>